<gene>
    <name evidence="3" type="ORF">GEV33_004323</name>
</gene>
<sequence>MALIPGILGFFYHILHILGIGLPLVQSREAIESPLDDVEHRSSVTEPDPDRKPPSSGFVSIHPCVHAIPRYLSDRQ</sequence>
<keyword evidence="4" id="KW-1185">Reference proteome</keyword>
<evidence type="ECO:0000313" key="3">
    <source>
        <dbReference type="EMBL" id="KAH0818469.1"/>
    </source>
</evidence>
<organism evidence="3 4">
    <name type="scientific">Tenebrio molitor</name>
    <name type="common">Yellow mealworm beetle</name>
    <dbReference type="NCBI Taxonomy" id="7067"/>
    <lineage>
        <taxon>Eukaryota</taxon>
        <taxon>Metazoa</taxon>
        <taxon>Ecdysozoa</taxon>
        <taxon>Arthropoda</taxon>
        <taxon>Hexapoda</taxon>
        <taxon>Insecta</taxon>
        <taxon>Pterygota</taxon>
        <taxon>Neoptera</taxon>
        <taxon>Endopterygota</taxon>
        <taxon>Coleoptera</taxon>
        <taxon>Polyphaga</taxon>
        <taxon>Cucujiformia</taxon>
        <taxon>Tenebrionidae</taxon>
        <taxon>Tenebrio</taxon>
    </lineage>
</organism>
<proteinExistence type="predicted"/>
<dbReference type="Proteomes" id="UP000719412">
    <property type="component" value="Unassembled WGS sequence"/>
</dbReference>
<reference evidence="3" key="2">
    <citation type="submission" date="2021-08" db="EMBL/GenBank/DDBJ databases">
        <authorList>
            <person name="Eriksson T."/>
        </authorList>
    </citation>
    <scope>NUCLEOTIDE SEQUENCE</scope>
    <source>
        <strain evidence="3">Stoneville</strain>
        <tissue evidence="3">Whole head</tissue>
    </source>
</reference>
<feature type="signal peptide" evidence="2">
    <location>
        <begin position="1"/>
        <end position="27"/>
    </location>
</feature>
<evidence type="ECO:0000313" key="4">
    <source>
        <dbReference type="Proteomes" id="UP000719412"/>
    </source>
</evidence>
<keyword evidence="2" id="KW-0732">Signal</keyword>
<feature type="compositionally biased region" description="Basic and acidic residues" evidence="1">
    <location>
        <begin position="37"/>
        <end position="53"/>
    </location>
</feature>
<feature type="region of interest" description="Disordered" evidence="1">
    <location>
        <begin position="35"/>
        <end position="61"/>
    </location>
</feature>
<reference evidence="3" key="1">
    <citation type="journal article" date="2020" name="J Insects Food Feed">
        <title>The yellow mealworm (Tenebrio molitor) genome: a resource for the emerging insects as food and feed industry.</title>
        <authorList>
            <person name="Eriksson T."/>
            <person name="Andere A."/>
            <person name="Kelstrup H."/>
            <person name="Emery V."/>
            <person name="Picard C."/>
        </authorList>
    </citation>
    <scope>NUCLEOTIDE SEQUENCE</scope>
    <source>
        <strain evidence="3">Stoneville</strain>
        <tissue evidence="3">Whole head</tissue>
    </source>
</reference>
<dbReference type="EMBL" id="JABDTM020017603">
    <property type="protein sequence ID" value="KAH0818469.1"/>
    <property type="molecule type" value="Genomic_DNA"/>
</dbReference>
<accession>A0A8J6LDH5</accession>
<comment type="caution">
    <text evidence="3">The sequence shown here is derived from an EMBL/GenBank/DDBJ whole genome shotgun (WGS) entry which is preliminary data.</text>
</comment>
<feature type="chain" id="PRO_5035316792" evidence="2">
    <location>
        <begin position="28"/>
        <end position="76"/>
    </location>
</feature>
<protein>
    <submittedName>
        <fullName evidence="3">Uncharacterized protein</fullName>
    </submittedName>
</protein>
<dbReference type="AlphaFoldDB" id="A0A8J6LDH5"/>
<evidence type="ECO:0000256" key="1">
    <source>
        <dbReference type="SAM" id="MobiDB-lite"/>
    </source>
</evidence>
<evidence type="ECO:0000256" key="2">
    <source>
        <dbReference type="SAM" id="SignalP"/>
    </source>
</evidence>
<name>A0A8J6LDH5_TENMO</name>